<gene>
    <name evidence="1" type="ORF">LX70_03989</name>
</gene>
<dbReference type="AlphaFoldDB" id="A0A2S8RWI3"/>
<evidence type="ECO:0000313" key="1">
    <source>
        <dbReference type="EMBL" id="PQV52883.1"/>
    </source>
</evidence>
<organism evidence="1 2">
    <name type="scientific">Albidovulum denitrificans</name>
    <dbReference type="NCBI Taxonomy" id="404881"/>
    <lineage>
        <taxon>Bacteria</taxon>
        <taxon>Pseudomonadati</taxon>
        <taxon>Pseudomonadota</taxon>
        <taxon>Alphaproteobacteria</taxon>
        <taxon>Rhodobacterales</taxon>
        <taxon>Paracoccaceae</taxon>
        <taxon>Albidovulum</taxon>
    </lineage>
</organism>
<protein>
    <submittedName>
        <fullName evidence="1">Uncharacterized protein</fullName>
    </submittedName>
</protein>
<evidence type="ECO:0000313" key="2">
    <source>
        <dbReference type="Proteomes" id="UP000238338"/>
    </source>
</evidence>
<keyword evidence="2" id="KW-1185">Reference proteome</keyword>
<proteinExistence type="predicted"/>
<comment type="caution">
    <text evidence="1">The sequence shown here is derived from an EMBL/GenBank/DDBJ whole genome shotgun (WGS) entry which is preliminary data.</text>
</comment>
<dbReference type="Proteomes" id="UP000238338">
    <property type="component" value="Unassembled WGS sequence"/>
</dbReference>
<reference evidence="1 2" key="1">
    <citation type="submission" date="2018-02" db="EMBL/GenBank/DDBJ databases">
        <title>Genomic Encyclopedia of Archaeal and Bacterial Type Strains, Phase II (KMG-II): from individual species to whole genera.</title>
        <authorList>
            <person name="Goeker M."/>
        </authorList>
    </citation>
    <scope>NUCLEOTIDE SEQUENCE [LARGE SCALE GENOMIC DNA]</scope>
    <source>
        <strain evidence="1 2">DSM 18921</strain>
    </source>
</reference>
<sequence length="239" mass="26968">MTRAHNMLGNRQVGSSKVFDHRPAVVACREKKAVGVQQILEWAFGRECAQIRTDPHARLEGETRPGVDMIWIMAKRAELGGVRIDTSIGRSYPHDDAEIVAAIVENLPSNRGGIGMAIRIAELARAGITPDWMPGARPRVVPLLGWRDSKHGEFARTQVCEVIEWKHRGRKMRREVRCCPVTYAPSAQQIAAARRGYLDWWGALQELSVNLRCVSLRDHMVTDHLPPRTPWERRQAKGC</sequence>
<name>A0A2S8RWI3_9RHOB</name>
<dbReference type="EMBL" id="PVEP01000015">
    <property type="protein sequence ID" value="PQV52883.1"/>
    <property type="molecule type" value="Genomic_DNA"/>
</dbReference>
<accession>A0A2S8RWI3</accession>